<reference evidence="1 2" key="1">
    <citation type="submission" date="2006-03" db="EMBL/GenBank/DDBJ databases">
        <title>Complete sequence of chromosome of Nitrobacter hamburgensis X14.</title>
        <authorList>
            <consortium name="US DOE Joint Genome Institute"/>
            <person name="Copeland A."/>
            <person name="Lucas S."/>
            <person name="Lapidus A."/>
            <person name="Barry K."/>
            <person name="Detter J.C."/>
            <person name="Glavina del Rio T."/>
            <person name="Hammon N."/>
            <person name="Israni S."/>
            <person name="Dalin E."/>
            <person name="Tice H."/>
            <person name="Pitluck S."/>
            <person name="Chain P."/>
            <person name="Malfatti S."/>
            <person name="Shin M."/>
            <person name="Vergez L."/>
            <person name="Schmutz J."/>
            <person name="Larimer F."/>
            <person name="Land M."/>
            <person name="Hauser L."/>
            <person name="Kyrpides N."/>
            <person name="Ivanova N."/>
            <person name="Ward B."/>
            <person name="Arp D."/>
            <person name="Klotz M."/>
            <person name="Stein L."/>
            <person name="O'Mullan G."/>
            <person name="Starkenburg S."/>
            <person name="Sayavedra L."/>
            <person name="Poret-Peterson A.T."/>
            <person name="Gentry M.E."/>
            <person name="Bruce D."/>
            <person name="Richardson P."/>
        </authorList>
    </citation>
    <scope>NUCLEOTIDE SEQUENCE [LARGE SCALE GENOMIC DNA]</scope>
    <source>
        <strain evidence="2">DSM 10229 / NCIMB 13809 / X14</strain>
    </source>
</reference>
<dbReference type="AlphaFoldDB" id="Q1QND0"/>
<proteinExistence type="predicted"/>
<dbReference type="Proteomes" id="UP000001953">
    <property type="component" value="Chromosome"/>
</dbReference>
<dbReference type="EMBL" id="CP000319">
    <property type="protein sequence ID" value="ABE62267.1"/>
    <property type="molecule type" value="Genomic_DNA"/>
</dbReference>
<keyword evidence="2" id="KW-1185">Reference proteome</keyword>
<sequence length="127" mass="13619">MGAYKISIDSITCLSQKDAKGVAEVWLLAQSDGGPPVRYPHAPLSAQNMDEGDTWSIDGDLVLEFDGCCNLTIYEQDFNIDINATDFLGCASFTSGANDANDKIATNGSDSGDSDYSKFAISFSWVN</sequence>
<organism evidence="1 2">
    <name type="scientific">Nitrobacter hamburgensis (strain DSM 10229 / NCIMB 13809 / X14)</name>
    <dbReference type="NCBI Taxonomy" id="323097"/>
    <lineage>
        <taxon>Bacteria</taxon>
        <taxon>Pseudomonadati</taxon>
        <taxon>Pseudomonadota</taxon>
        <taxon>Alphaproteobacteria</taxon>
        <taxon>Hyphomicrobiales</taxon>
        <taxon>Nitrobacteraceae</taxon>
        <taxon>Nitrobacter</taxon>
    </lineage>
</organism>
<evidence type="ECO:0000313" key="1">
    <source>
        <dbReference type="EMBL" id="ABE62267.1"/>
    </source>
</evidence>
<accession>Q1QND0</accession>
<evidence type="ECO:0000313" key="2">
    <source>
        <dbReference type="Proteomes" id="UP000001953"/>
    </source>
</evidence>
<dbReference type="HOGENOM" id="CLU_1968220_0_0_5"/>
<gene>
    <name evidence="1" type="ordered locus">Nham_1445</name>
</gene>
<name>Q1QND0_NITHX</name>
<protein>
    <submittedName>
        <fullName evidence="1">Uncharacterized protein</fullName>
    </submittedName>
</protein>
<dbReference type="KEGG" id="nha:Nham_1445"/>